<dbReference type="GO" id="GO:0005886">
    <property type="term" value="C:plasma membrane"/>
    <property type="evidence" value="ECO:0007669"/>
    <property type="project" value="TreeGrafter"/>
</dbReference>
<dbReference type="PANTHER" id="PTHR23502:SF48">
    <property type="entry name" value="MULTIDRUG TRANSPORTER, PUTATIVE (AFU_ORTHOLOGUE AFUA_5G02700)-RELATED"/>
    <property type="match status" value="1"/>
</dbReference>
<feature type="transmembrane region" description="Helical" evidence="5">
    <location>
        <begin position="467"/>
        <end position="489"/>
    </location>
</feature>
<feature type="transmembrane region" description="Helical" evidence="5">
    <location>
        <begin position="181"/>
        <end position="202"/>
    </location>
</feature>
<evidence type="ECO:0000256" key="1">
    <source>
        <dbReference type="ARBA" id="ARBA00004141"/>
    </source>
</evidence>
<keyword evidence="4 5" id="KW-0472">Membrane</keyword>
<keyword evidence="2 5" id="KW-0812">Transmembrane</keyword>
<dbReference type="CDD" id="cd17323">
    <property type="entry name" value="MFS_Tpo1_MDR_like"/>
    <property type="match status" value="1"/>
</dbReference>
<dbReference type="Pfam" id="PF07690">
    <property type="entry name" value="MFS_1"/>
    <property type="match status" value="1"/>
</dbReference>
<protein>
    <submittedName>
        <fullName evidence="7">Major facilitator superfamily domain-containing protein</fullName>
    </submittedName>
</protein>
<feature type="transmembrane region" description="Helical" evidence="5">
    <location>
        <begin position="431"/>
        <end position="455"/>
    </location>
</feature>
<feature type="transmembrane region" description="Helical" evidence="5">
    <location>
        <begin position="214"/>
        <end position="233"/>
    </location>
</feature>
<comment type="subcellular location">
    <subcellularLocation>
        <location evidence="1">Membrane</location>
        <topology evidence="1">Multi-pass membrane protein</topology>
    </subcellularLocation>
</comment>
<dbReference type="AlphaFoldDB" id="A0AAD9FR69"/>
<dbReference type="SUPFAM" id="SSF103473">
    <property type="entry name" value="MFS general substrate transporter"/>
    <property type="match status" value="1"/>
</dbReference>
<dbReference type="EMBL" id="JAODAN010000004">
    <property type="protein sequence ID" value="KAK1924582.1"/>
    <property type="molecule type" value="Genomic_DNA"/>
</dbReference>
<feature type="transmembrane region" description="Helical" evidence="5">
    <location>
        <begin position="399"/>
        <end position="419"/>
    </location>
</feature>
<dbReference type="PROSITE" id="PS50850">
    <property type="entry name" value="MFS"/>
    <property type="match status" value="1"/>
</dbReference>
<feature type="domain" description="Major facilitator superfamily (MFS) profile" evidence="6">
    <location>
        <begin position="56"/>
        <end position="494"/>
    </location>
</feature>
<name>A0AAD9FR69_PAPLA</name>
<evidence type="ECO:0000313" key="8">
    <source>
        <dbReference type="Proteomes" id="UP001182556"/>
    </source>
</evidence>
<dbReference type="InterPro" id="IPR036259">
    <property type="entry name" value="MFS_trans_sf"/>
</dbReference>
<feature type="transmembrane region" description="Helical" evidence="5">
    <location>
        <begin position="374"/>
        <end position="393"/>
    </location>
</feature>
<gene>
    <name evidence="7" type="ORF">DB88DRAFT_486036</name>
</gene>
<feature type="transmembrane region" description="Helical" evidence="5">
    <location>
        <begin position="122"/>
        <end position="141"/>
    </location>
</feature>
<evidence type="ECO:0000256" key="3">
    <source>
        <dbReference type="ARBA" id="ARBA00022989"/>
    </source>
</evidence>
<dbReference type="PANTHER" id="PTHR23502">
    <property type="entry name" value="MAJOR FACILITATOR SUPERFAMILY"/>
    <property type="match status" value="1"/>
</dbReference>
<evidence type="ECO:0000256" key="5">
    <source>
        <dbReference type="SAM" id="Phobius"/>
    </source>
</evidence>
<dbReference type="GO" id="GO:0022857">
    <property type="term" value="F:transmembrane transporter activity"/>
    <property type="evidence" value="ECO:0007669"/>
    <property type="project" value="InterPro"/>
</dbReference>
<dbReference type="FunFam" id="1.20.1250.20:FF:000082">
    <property type="entry name" value="MFS multidrug transporter, putative"/>
    <property type="match status" value="1"/>
</dbReference>
<feature type="transmembrane region" description="Helical" evidence="5">
    <location>
        <begin position="320"/>
        <end position="342"/>
    </location>
</feature>
<organism evidence="7 8">
    <name type="scientific">Papiliotrema laurentii</name>
    <name type="common">Cryptococcus laurentii</name>
    <dbReference type="NCBI Taxonomy" id="5418"/>
    <lineage>
        <taxon>Eukaryota</taxon>
        <taxon>Fungi</taxon>
        <taxon>Dikarya</taxon>
        <taxon>Basidiomycota</taxon>
        <taxon>Agaricomycotina</taxon>
        <taxon>Tremellomycetes</taxon>
        <taxon>Tremellales</taxon>
        <taxon>Rhynchogastremaceae</taxon>
        <taxon>Papiliotrema</taxon>
    </lineage>
</organism>
<keyword evidence="3 5" id="KW-1133">Transmembrane helix</keyword>
<proteinExistence type="predicted"/>
<evidence type="ECO:0000256" key="2">
    <source>
        <dbReference type="ARBA" id="ARBA00022692"/>
    </source>
</evidence>
<feature type="transmembrane region" description="Helical" evidence="5">
    <location>
        <begin position="286"/>
        <end position="308"/>
    </location>
</feature>
<accession>A0AAD9FR69</accession>
<feature type="transmembrane region" description="Helical" evidence="5">
    <location>
        <begin position="147"/>
        <end position="169"/>
    </location>
</feature>
<feature type="transmembrane region" description="Helical" evidence="5">
    <location>
        <begin position="50"/>
        <end position="70"/>
    </location>
</feature>
<dbReference type="Proteomes" id="UP001182556">
    <property type="component" value="Unassembled WGS sequence"/>
</dbReference>
<dbReference type="Gene3D" id="1.20.1250.20">
    <property type="entry name" value="MFS general substrate transporter like domains"/>
    <property type="match status" value="1"/>
</dbReference>
<evidence type="ECO:0000256" key="4">
    <source>
        <dbReference type="ARBA" id="ARBA00023136"/>
    </source>
</evidence>
<evidence type="ECO:0000313" key="7">
    <source>
        <dbReference type="EMBL" id="KAK1924582.1"/>
    </source>
</evidence>
<feature type="transmembrane region" description="Helical" evidence="5">
    <location>
        <begin position="90"/>
        <end position="110"/>
    </location>
</feature>
<reference evidence="7" key="1">
    <citation type="submission" date="2023-02" db="EMBL/GenBank/DDBJ databases">
        <title>Identification and recombinant expression of a fungal hydrolase from Papiliotrema laurentii that hydrolyzes apple cutin and clears colloidal polyester polyurethane.</title>
        <authorList>
            <consortium name="DOE Joint Genome Institute"/>
            <person name="Roman V.A."/>
            <person name="Bojanowski C."/>
            <person name="Crable B.R."/>
            <person name="Wagner D.N."/>
            <person name="Hung C.S."/>
            <person name="Nadeau L.J."/>
            <person name="Schratz L."/>
            <person name="Haridas S."/>
            <person name="Pangilinan J."/>
            <person name="Lipzen A."/>
            <person name="Na H."/>
            <person name="Yan M."/>
            <person name="Ng V."/>
            <person name="Grigoriev I.V."/>
            <person name="Spatafora J.W."/>
            <person name="Barlow D."/>
            <person name="Biffinger J."/>
            <person name="Kelley-Loughnane N."/>
            <person name="Varaljay V.A."/>
            <person name="Crookes-Goodson W.J."/>
        </authorList>
    </citation>
    <scope>NUCLEOTIDE SEQUENCE</scope>
    <source>
        <strain evidence="7">5307AH</strain>
    </source>
</reference>
<sequence length="503" mass="55501">MEAWRQYVAFRPPSPTSHAQHKEVELLKQGEYTYVAFEPSDPANPQNWSLAYKSWVVFLLAFLTLSLTFASSASSSANEGMKREFGCGDVVATASTGLFLVGMGIGAMPFAPLSELYGRLPVYLGTIFLATIFEVACAVAPSAPALLVLRFIAGLVSSAPLSNAGGTLVDIGNNVSRTLMLPLFTTCGFVGPVMGPIIGGFLVENEKYGWRWCYWVIAIWNALAFVVVGLFMPETLATGLMKMKATRFRQLTGEQGWRARIEDESLKEATLRALVRPFKMLLVEPALQFFVLYLLIVYIVLYGSFSAYPYIFAAHGLSEWQIGLTFLPVLVGFFLLLLGTFAHYRRYTRLARDAVAGIERRGIHAGKVEPEERLVPLMSAAILFPAGLFWLAWTSSPDFHLWIPMMAGVPFGIGLLAIFQGSMQYMIDAYGPFASSALAGSTLIRYGVTGLVILAFPRLYGDLGSEWATSIFAMLGALLTPVPFVFYIYGRRLRSRCQFTVRE</sequence>
<keyword evidence="8" id="KW-1185">Reference proteome</keyword>
<evidence type="ECO:0000259" key="6">
    <source>
        <dbReference type="PROSITE" id="PS50850"/>
    </source>
</evidence>
<comment type="caution">
    <text evidence="7">The sequence shown here is derived from an EMBL/GenBank/DDBJ whole genome shotgun (WGS) entry which is preliminary data.</text>
</comment>
<dbReference type="InterPro" id="IPR011701">
    <property type="entry name" value="MFS"/>
</dbReference>
<dbReference type="InterPro" id="IPR020846">
    <property type="entry name" value="MFS_dom"/>
</dbReference>